<reference evidence="4" key="1">
    <citation type="submission" date="2018-09" db="EMBL/GenBank/DDBJ databases">
        <title>The draft genome of Acinetobacter sp. strains.</title>
        <authorList>
            <person name="Qin J."/>
            <person name="Feng Y."/>
            <person name="Zong Z."/>
        </authorList>
    </citation>
    <scope>NUCLEOTIDE SEQUENCE [LARGE SCALE GENOMIC DNA]</scope>
    <source>
        <strain evidence="4">WCHAc060003</strain>
    </source>
</reference>
<dbReference type="GO" id="GO:0046872">
    <property type="term" value="F:metal ion binding"/>
    <property type="evidence" value="ECO:0007669"/>
    <property type="project" value="UniProtKB-KW"/>
</dbReference>
<feature type="domain" description="Fumarylacetoacetase-like C-terminal" evidence="3">
    <location>
        <begin position="74"/>
        <end position="316"/>
    </location>
</feature>
<dbReference type="AlphaFoldDB" id="A0A498D3Q2"/>
<dbReference type="GO" id="GO:0016787">
    <property type="term" value="F:hydrolase activity"/>
    <property type="evidence" value="ECO:0007669"/>
    <property type="project" value="UniProtKB-KW"/>
</dbReference>
<dbReference type="SUPFAM" id="SSF56529">
    <property type="entry name" value="FAH"/>
    <property type="match status" value="1"/>
</dbReference>
<evidence type="ECO:0000256" key="2">
    <source>
        <dbReference type="ARBA" id="ARBA00022723"/>
    </source>
</evidence>
<dbReference type="GO" id="GO:0044281">
    <property type="term" value="P:small molecule metabolic process"/>
    <property type="evidence" value="ECO:0007669"/>
    <property type="project" value="UniProtKB-ARBA"/>
</dbReference>
<gene>
    <name evidence="4" type="ORF">D9K80_03180</name>
</gene>
<dbReference type="InterPro" id="IPR011234">
    <property type="entry name" value="Fumarylacetoacetase-like_C"/>
</dbReference>
<keyword evidence="4" id="KW-0378">Hydrolase</keyword>
<dbReference type="EMBL" id="RCHD01000005">
    <property type="protein sequence ID" value="RLL37574.1"/>
    <property type="molecule type" value="Genomic_DNA"/>
</dbReference>
<dbReference type="PANTHER" id="PTHR42796:SF4">
    <property type="entry name" value="FUMARYLACETOACETATE HYDROLASE DOMAIN-CONTAINING PROTEIN 2A"/>
    <property type="match status" value="1"/>
</dbReference>
<accession>A0A498D3Q2</accession>
<dbReference type="Proteomes" id="UP000267166">
    <property type="component" value="Unassembled WGS sequence"/>
</dbReference>
<dbReference type="InterPro" id="IPR036663">
    <property type="entry name" value="Fumarylacetoacetase_C_sf"/>
</dbReference>
<evidence type="ECO:0000313" key="4">
    <source>
        <dbReference type="EMBL" id="RLL37574.1"/>
    </source>
</evidence>
<organism evidence="4">
    <name type="scientific">Acinetobacter cumulans</name>
    <dbReference type="NCBI Taxonomy" id="2136182"/>
    <lineage>
        <taxon>Bacteria</taxon>
        <taxon>Pseudomonadati</taxon>
        <taxon>Pseudomonadota</taxon>
        <taxon>Gammaproteobacteria</taxon>
        <taxon>Moraxellales</taxon>
        <taxon>Moraxellaceae</taxon>
        <taxon>Acinetobacter</taxon>
    </lineage>
</organism>
<dbReference type="Gene3D" id="3.90.850.10">
    <property type="entry name" value="Fumarylacetoacetase-like, C-terminal domain"/>
    <property type="match status" value="1"/>
</dbReference>
<dbReference type="PANTHER" id="PTHR42796">
    <property type="entry name" value="FUMARYLACETOACETATE HYDROLASE DOMAIN-CONTAINING PROTEIN 2A-RELATED"/>
    <property type="match status" value="1"/>
</dbReference>
<dbReference type="Pfam" id="PF01557">
    <property type="entry name" value="FAA_hydrolase"/>
    <property type="match status" value="1"/>
</dbReference>
<proteinExistence type="inferred from homology"/>
<sequence>MALNIVRYMHKNVSFWGVQVDSAYFALKPELQQISSTGDLIKLGLDHIRTHIDMAAPIDPSAVQWLSPITSNQKIICQGANYRQHMIDSGMDPDAKKFNMFFTKSSASIHVPTGEIIKPKHVQLLDYEIELCLVLKQDISTEINVNAYNLHDFVAGICIGNDISARDVQIPETQFYKGKSYRTFCPLGPVLCLLAPDEMHYLDQLELSLKVNQQTRQQDSTRNMVFKPAETLSEMSQFVNFNAGDVLMTGTPSGCALSIPSPLLVKVSALLPEQKKWQIFIQKQKTNGRYLCIGDEVESSIQSADGKINLGQQKHRIA</sequence>
<comment type="similarity">
    <text evidence="1">Belongs to the FAH family.</text>
</comment>
<name>A0A498D3Q2_9GAMM</name>
<evidence type="ECO:0000256" key="1">
    <source>
        <dbReference type="ARBA" id="ARBA00010211"/>
    </source>
</evidence>
<protein>
    <submittedName>
        <fullName evidence="4">FAA hydrolase family protein</fullName>
    </submittedName>
</protein>
<evidence type="ECO:0000259" key="3">
    <source>
        <dbReference type="Pfam" id="PF01557"/>
    </source>
</evidence>
<keyword evidence="2" id="KW-0479">Metal-binding</keyword>
<comment type="caution">
    <text evidence="4">The sequence shown here is derived from an EMBL/GenBank/DDBJ whole genome shotgun (WGS) entry which is preliminary data.</text>
</comment>
<dbReference type="InterPro" id="IPR051121">
    <property type="entry name" value="FAH"/>
</dbReference>
<dbReference type="RefSeq" id="WP_117007328.1">
    <property type="nucleotide sequence ID" value="NZ_RCHD01000005.1"/>
</dbReference>